<dbReference type="RefSeq" id="WP_115483375.1">
    <property type="nucleotide sequence ID" value="NZ_QRCT01000050.1"/>
</dbReference>
<dbReference type="OrthoDB" id="3242975at2"/>
<comment type="caution">
    <text evidence="1">The sequence shown here is derived from an EMBL/GenBank/DDBJ whole genome shotgun (WGS) entry which is preliminary data.</text>
</comment>
<evidence type="ECO:0000313" key="2">
    <source>
        <dbReference type="Proteomes" id="UP000255036"/>
    </source>
</evidence>
<organism evidence="1 2">
    <name type="scientific">Anaerosacchariphilus polymeriproducens</name>
    <dbReference type="NCBI Taxonomy" id="1812858"/>
    <lineage>
        <taxon>Bacteria</taxon>
        <taxon>Bacillati</taxon>
        <taxon>Bacillota</taxon>
        <taxon>Clostridia</taxon>
        <taxon>Lachnospirales</taxon>
        <taxon>Lachnospiraceae</taxon>
        <taxon>Anaerosacchariphilus</taxon>
    </lineage>
</organism>
<dbReference type="Proteomes" id="UP000255036">
    <property type="component" value="Unassembled WGS sequence"/>
</dbReference>
<dbReference type="EMBL" id="QRCT01000050">
    <property type="protein sequence ID" value="RDU22194.1"/>
    <property type="molecule type" value="Genomic_DNA"/>
</dbReference>
<protein>
    <submittedName>
        <fullName evidence="1">DUF1492 domain-containing protein</fullName>
    </submittedName>
</protein>
<dbReference type="Pfam" id="PF07374">
    <property type="entry name" value="DUF1492"/>
    <property type="match status" value="1"/>
</dbReference>
<keyword evidence="2" id="KW-1185">Reference proteome</keyword>
<dbReference type="AlphaFoldDB" id="A0A371ARM7"/>
<dbReference type="InterPro" id="IPR010861">
    <property type="entry name" value="DUF1492"/>
</dbReference>
<evidence type="ECO:0000313" key="1">
    <source>
        <dbReference type="EMBL" id="RDU22194.1"/>
    </source>
</evidence>
<accession>A0A371ARM7</accession>
<name>A0A371ARM7_9FIRM</name>
<reference evidence="1 2" key="1">
    <citation type="submission" date="2018-07" db="EMBL/GenBank/DDBJ databases">
        <title>Anaerosacharophilus polymeroproducens gen. nov. sp. nov., an anaerobic bacterium isolated from salt field.</title>
        <authorList>
            <person name="Kim W."/>
            <person name="Yang S.-H."/>
            <person name="Oh J."/>
            <person name="Lee J.-H."/>
            <person name="Kwon K.K."/>
        </authorList>
    </citation>
    <scope>NUCLEOTIDE SEQUENCE [LARGE SCALE GENOMIC DNA]</scope>
    <source>
        <strain evidence="1 2">MCWD5</strain>
    </source>
</reference>
<gene>
    <name evidence="1" type="ORF">DWV06_16845</name>
</gene>
<proteinExistence type="predicted"/>
<sequence>MNVREYLNQSYWLDKRIKANLEEVENLRQIAYGISSPIFDIDRVQTTRSNEVHFVKCINKIMDLEQKINEEITMLLELKEQIREVISGVESIDEQMVLMYRYKKNYTWEMIARELHAGRTTIHRWHDHAIESIVLPEDMIQI</sequence>
<dbReference type="Gene3D" id="1.20.140.160">
    <property type="match status" value="1"/>
</dbReference>